<proteinExistence type="predicted"/>
<keyword evidence="2" id="KW-1185">Reference proteome</keyword>
<accession>A0AAV4Q2Q8</accession>
<name>A0AAV4Q2Q8_CAEEX</name>
<sequence length="104" mass="11441">MKGPLARARCDARPDPINPSNGFWANNHRWPPITWGARGGLVSKRRTPLSEFNWDNPSNGIREWVHIGIQQKGSNKYGHCSKETSLPPCQKGHEGGCIGGGLLI</sequence>
<dbReference type="AlphaFoldDB" id="A0AAV4Q2Q8"/>
<comment type="caution">
    <text evidence="1">The sequence shown here is derived from an EMBL/GenBank/DDBJ whole genome shotgun (WGS) entry which is preliminary data.</text>
</comment>
<organism evidence="1 2">
    <name type="scientific">Caerostris extrusa</name>
    <name type="common">Bark spider</name>
    <name type="synonym">Caerostris bankana</name>
    <dbReference type="NCBI Taxonomy" id="172846"/>
    <lineage>
        <taxon>Eukaryota</taxon>
        <taxon>Metazoa</taxon>
        <taxon>Ecdysozoa</taxon>
        <taxon>Arthropoda</taxon>
        <taxon>Chelicerata</taxon>
        <taxon>Arachnida</taxon>
        <taxon>Araneae</taxon>
        <taxon>Araneomorphae</taxon>
        <taxon>Entelegynae</taxon>
        <taxon>Araneoidea</taxon>
        <taxon>Araneidae</taxon>
        <taxon>Caerostris</taxon>
    </lineage>
</organism>
<dbReference type="Proteomes" id="UP001054945">
    <property type="component" value="Unassembled WGS sequence"/>
</dbReference>
<evidence type="ECO:0000313" key="1">
    <source>
        <dbReference type="EMBL" id="GIY03589.1"/>
    </source>
</evidence>
<reference evidence="1 2" key="1">
    <citation type="submission" date="2021-06" db="EMBL/GenBank/DDBJ databases">
        <title>Caerostris extrusa draft genome.</title>
        <authorList>
            <person name="Kono N."/>
            <person name="Arakawa K."/>
        </authorList>
    </citation>
    <scope>NUCLEOTIDE SEQUENCE [LARGE SCALE GENOMIC DNA]</scope>
</reference>
<evidence type="ECO:0000313" key="2">
    <source>
        <dbReference type="Proteomes" id="UP001054945"/>
    </source>
</evidence>
<gene>
    <name evidence="1" type="ORF">CEXT_262851</name>
</gene>
<dbReference type="EMBL" id="BPLR01005601">
    <property type="protein sequence ID" value="GIY03589.1"/>
    <property type="molecule type" value="Genomic_DNA"/>
</dbReference>
<protein>
    <submittedName>
        <fullName evidence="1">Uncharacterized protein</fullName>
    </submittedName>
</protein>